<dbReference type="EMBL" id="CP013970">
    <property type="protein sequence ID" value="AXF75318.1"/>
    <property type="molecule type" value="Genomic_DNA"/>
</dbReference>
<gene>
    <name evidence="2" type="ORF">AV903_03120</name>
</gene>
<accession>A0A345CPF1</accession>
<keyword evidence="1" id="KW-0175">Coiled coil</keyword>
<evidence type="ECO:0000256" key="1">
    <source>
        <dbReference type="SAM" id="Coils"/>
    </source>
</evidence>
<evidence type="ECO:0000313" key="3">
    <source>
        <dbReference type="Proteomes" id="UP000264980"/>
    </source>
</evidence>
<sequence length="250" mass="29170">MPEYGKFKMIDNKRLLDIIGDLHAIINGFMLERPEDNDRSNQAYELLIEARRILKSGQIPEYESWQAISVLDDIACLHRYFSKPEYYRLNPFDDLTYKQGARHCEHVLDTFNAIREKIEKQKTHIEAIETKLSEKELAYDELIHALLKTDAGQAYARDNDVANNFLSHVDAIILIQSIQHQLQQYAVIDDLPFGATEPDHEVSKLQRRIAELEIQLNSTRSYYLSFCHICFYFRKYKVAEIQQNISGGVK</sequence>
<protein>
    <submittedName>
        <fullName evidence="2">Uncharacterized protein</fullName>
    </submittedName>
</protein>
<dbReference type="AlphaFoldDB" id="A0A345CPF1"/>
<organism evidence="2 3">
    <name type="scientific">Erwinia tracheiphila</name>
    <dbReference type="NCBI Taxonomy" id="65700"/>
    <lineage>
        <taxon>Bacteria</taxon>
        <taxon>Pseudomonadati</taxon>
        <taxon>Pseudomonadota</taxon>
        <taxon>Gammaproteobacteria</taxon>
        <taxon>Enterobacterales</taxon>
        <taxon>Erwiniaceae</taxon>
        <taxon>Erwinia</taxon>
    </lineage>
</organism>
<evidence type="ECO:0000313" key="2">
    <source>
        <dbReference type="EMBL" id="AXF75318.1"/>
    </source>
</evidence>
<name>A0A345CPF1_9GAMM</name>
<dbReference type="Proteomes" id="UP000264980">
    <property type="component" value="Chromosome"/>
</dbReference>
<reference evidence="2 3" key="1">
    <citation type="submission" date="2016-01" db="EMBL/GenBank/DDBJ databases">
        <authorList>
            <person name="Oliw E.H."/>
        </authorList>
    </citation>
    <scope>NUCLEOTIDE SEQUENCE [LARGE SCALE GENOMIC DNA]</scope>
    <source>
        <strain evidence="2 3">MDcuke</strain>
    </source>
</reference>
<proteinExistence type="predicted"/>
<feature type="coiled-coil region" evidence="1">
    <location>
        <begin position="118"/>
        <end position="145"/>
    </location>
</feature>